<dbReference type="VEuPathDB" id="FungiDB:UREG_06927"/>
<dbReference type="EMBL" id="CH476618">
    <property type="protein sequence ID" value="EEP82062.1"/>
    <property type="molecule type" value="Genomic_DNA"/>
</dbReference>
<sequence length="257" mass="29371">MSSYVEEYSRNCGGFIAPWAAVVPPKPNTLPSRQPSKLQVRMLYRELEPEEGIKTRTLARWKAGVSPAILIFQHWAVEIGSDEYGWYRYELQYFKRGSELRVTRVADEESMERLRYKKVPLAVKKIFKGSTEMSFGQIESIGQRIINRRKRYILGVSDCHNFAIDLIAAIVCSPKPILTGVKVGAAAIRYVAKPIFLAITKVLEWAGVITEPLQKALGWLYPRYPLRDEKTDIDVELDREFLAKLDLEDEVEFRGGG</sequence>
<dbReference type="InParanoid" id="C4JWI5"/>
<dbReference type="Proteomes" id="UP000002058">
    <property type="component" value="Unassembled WGS sequence"/>
</dbReference>
<reference evidence="2" key="1">
    <citation type="journal article" date="2009" name="Genome Res.">
        <title>Comparative genomic analyses of the human fungal pathogens Coccidioides and their relatives.</title>
        <authorList>
            <person name="Sharpton T.J."/>
            <person name="Stajich J.E."/>
            <person name="Rounsley S.D."/>
            <person name="Gardner M.J."/>
            <person name="Wortman J.R."/>
            <person name="Jordar V.S."/>
            <person name="Maiti R."/>
            <person name="Kodira C.D."/>
            <person name="Neafsey D.E."/>
            <person name="Zeng Q."/>
            <person name="Hung C.-Y."/>
            <person name="McMahan C."/>
            <person name="Muszewska A."/>
            <person name="Grynberg M."/>
            <person name="Mandel M.A."/>
            <person name="Kellner E.M."/>
            <person name="Barker B.M."/>
            <person name="Galgiani J.N."/>
            <person name="Orbach M.J."/>
            <person name="Kirkland T.N."/>
            <person name="Cole G.T."/>
            <person name="Henn M.R."/>
            <person name="Birren B.W."/>
            <person name="Taylor J.W."/>
        </authorList>
    </citation>
    <scope>NUCLEOTIDE SEQUENCE [LARGE SCALE GENOMIC DNA]</scope>
    <source>
        <strain evidence="2">UAMH 1704</strain>
    </source>
</reference>
<dbReference type="AlphaFoldDB" id="C4JWI5"/>
<dbReference type="OrthoDB" id="10573141at2759"/>
<evidence type="ECO:0000313" key="1">
    <source>
        <dbReference type="EMBL" id="EEP82062.1"/>
    </source>
</evidence>
<protein>
    <recommendedName>
        <fullName evidence="3">PPPDE domain-containing protein</fullName>
    </recommendedName>
</protein>
<dbReference type="HOGENOM" id="CLU_1082566_0_0_1"/>
<dbReference type="KEGG" id="ure:UREG_06927"/>
<accession>C4JWI5</accession>
<evidence type="ECO:0008006" key="3">
    <source>
        <dbReference type="Google" id="ProtNLM"/>
    </source>
</evidence>
<evidence type="ECO:0000313" key="2">
    <source>
        <dbReference type="Proteomes" id="UP000002058"/>
    </source>
</evidence>
<keyword evidence="2" id="KW-1185">Reference proteome</keyword>
<proteinExistence type="predicted"/>
<name>C4JWI5_UNCRE</name>
<dbReference type="RefSeq" id="XP_002583960.1">
    <property type="nucleotide sequence ID" value="XM_002583914.1"/>
</dbReference>
<dbReference type="GeneID" id="8442466"/>
<gene>
    <name evidence="1" type="ORF">UREG_06927</name>
</gene>
<organism evidence="1 2">
    <name type="scientific">Uncinocarpus reesii (strain UAMH 1704)</name>
    <dbReference type="NCBI Taxonomy" id="336963"/>
    <lineage>
        <taxon>Eukaryota</taxon>
        <taxon>Fungi</taxon>
        <taxon>Dikarya</taxon>
        <taxon>Ascomycota</taxon>
        <taxon>Pezizomycotina</taxon>
        <taxon>Eurotiomycetes</taxon>
        <taxon>Eurotiomycetidae</taxon>
        <taxon>Onygenales</taxon>
        <taxon>Onygenaceae</taxon>
        <taxon>Uncinocarpus</taxon>
    </lineage>
</organism>